<feature type="region of interest" description="Disordered" evidence="1">
    <location>
        <begin position="109"/>
        <end position="138"/>
    </location>
</feature>
<name>A0ABN9SCI4_9DINO</name>
<feature type="compositionally biased region" description="Basic and acidic residues" evidence="1">
    <location>
        <begin position="253"/>
        <end position="277"/>
    </location>
</feature>
<comment type="caution">
    <text evidence="2">The sequence shown here is derived from an EMBL/GenBank/DDBJ whole genome shotgun (WGS) entry which is preliminary data.</text>
</comment>
<sequence>MAAAQAVAGPRAWCRVAGTHVHLGFQAPCGPGKPGLPLSSGCCSPCLGGLACESERPTALPLSYCGGAAPDRLSFQKDASERISCGSMAWGAPQLEPPGRWTFGSEVGTAELMGGGEDGPSDGEDDDADGGDEGFPSKILVYPSTDDEGEGEPQLKAAWELWPRRAPPPRRRLAHAPAALAPAALPGPGARAGAILGTLPRETRQAAPPRRPLGIHAPVAAPAATGGAPPLRVPRVSAAAAAATGAAVASAPTHREAQDQEVAHEGGASRRDRRESRPQITSWWCATCTSARLSRSSSTRSTAVASWTSTISHTSQGASKTAPGKATAS</sequence>
<evidence type="ECO:0000256" key="1">
    <source>
        <dbReference type="SAM" id="MobiDB-lite"/>
    </source>
</evidence>
<gene>
    <name evidence="2" type="ORF">PCOR1329_LOCUS28111</name>
</gene>
<accession>A0ABN9SCI4</accession>
<feature type="region of interest" description="Disordered" evidence="1">
    <location>
        <begin position="292"/>
        <end position="329"/>
    </location>
</feature>
<dbReference type="Proteomes" id="UP001189429">
    <property type="component" value="Unassembled WGS sequence"/>
</dbReference>
<organism evidence="2 3">
    <name type="scientific">Prorocentrum cordatum</name>
    <dbReference type="NCBI Taxonomy" id="2364126"/>
    <lineage>
        <taxon>Eukaryota</taxon>
        <taxon>Sar</taxon>
        <taxon>Alveolata</taxon>
        <taxon>Dinophyceae</taxon>
        <taxon>Prorocentrales</taxon>
        <taxon>Prorocentraceae</taxon>
        <taxon>Prorocentrum</taxon>
    </lineage>
</organism>
<reference evidence="2" key="1">
    <citation type="submission" date="2023-10" db="EMBL/GenBank/DDBJ databases">
        <authorList>
            <person name="Chen Y."/>
            <person name="Shah S."/>
            <person name="Dougan E. K."/>
            <person name="Thang M."/>
            <person name="Chan C."/>
        </authorList>
    </citation>
    <scope>NUCLEOTIDE SEQUENCE [LARGE SCALE GENOMIC DNA]</scope>
</reference>
<protein>
    <submittedName>
        <fullName evidence="2">Uncharacterized protein</fullName>
    </submittedName>
</protein>
<keyword evidence="3" id="KW-1185">Reference proteome</keyword>
<feature type="region of interest" description="Disordered" evidence="1">
    <location>
        <begin position="247"/>
        <end position="278"/>
    </location>
</feature>
<feature type="compositionally biased region" description="Acidic residues" evidence="1">
    <location>
        <begin position="119"/>
        <end position="132"/>
    </location>
</feature>
<evidence type="ECO:0000313" key="3">
    <source>
        <dbReference type="Proteomes" id="UP001189429"/>
    </source>
</evidence>
<dbReference type="EMBL" id="CAUYUJ010010313">
    <property type="protein sequence ID" value="CAK0829034.1"/>
    <property type="molecule type" value="Genomic_DNA"/>
</dbReference>
<proteinExistence type="predicted"/>
<evidence type="ECO:0000313" key="2">
    <source>
        <dbReference type="EMBL" id="CAK0829034.1"/>
    </source>
</evidence>
<feature type="compositionally biased region" description="Low complexity" evidence="1">
    <location>
        <begin position="292"/>
        <end position="310"/>
    </location>
</feature>